<sequence length="87" mass="9873">MDTSKDVAEEKHIKERVLDRMSSLSSRALEISNILENRVVDYLGQVPTEAPDCTADKPSDGLFTEYDIILDKFNEALNRIESTTNRL</sequence>
<dbReference type="AlphaFoldDB" id="A0A0F8Z5J2"/>
<protein>
    <submittedName>
        <fullName evidence="1">Uncharacterized protein</fullName>
    </submittedName>
</protein>
<organism evidence="1">
    <name type="scientific">marine sediment metagenome</name>
    <dbReference type="NCBI Taxonomy" id="412755"/>
    <lineage>
        <taxon>unclassified sequences</taxon>
        <taxon>metagenomes</taxon>
        <taxon>ecological metagenomes</taxon>
    </lineage>
</organism>
<accession>A0A0F8Z5J2</accession>
<dbReference type="EMBL" id="LAZR01062369">
    <property type="protein sequence ID" value="KKK61664.1"/>
    <property type="molecule type" value="Genomic_DNA"/>
</dbReference>
<name>A0A0F8Z5J2_9ZZZZ</name>
<gene>
    <name evidence="1" type="ORF">LCGC14_3012070</name>
</gene>
<comment type="caution">
    <text evidence="1">The sequence shown here is derived from an EMBL/GenBank/DDBJ whole genome shotgun (WGS) entry which is preliminary data.</text>
</comment>
<evidence type="ECO:0000313" key="1">
    <source>
        <dbReference type="EMBL" id="KKK61664.1"/>
    </source>
</evidence>
<reference evidence="1" key="1">
    <citation type="journal article" date="2015" name="Nature">
        <title>Complex archaea that bridge the gap between prokaryotes and eukaryotes.</title>
        <authorList>
            <person name="Spang A."/>
            <person name="Saw J.H."/>
            <person name="Jorgensen S.L."/>
            <person name="Zaremba-Niedzwiedzka K."/>
            <person name="Martijn J."/>
            <person name="Lind A.E."/>
            <person name="van Eijk R."/>
            <person name="Schleper C."/>
            <person name="Guy L."/>
            <person name="Ettema T.J."/>
        </authorList>
    </citation>
    <scope>NUCLEOTIDE SEQUENCE</scope>
</reference>
<proteinExistence type="predicted"/>